<protein>
    <submittedName>
        <fullName evidence="2">Uncharacterized protein</fullName>
    </submittedName>
</protein>
<evidence type="ECO:0000313" key="3">
    <source>
        <dbReference type="Proteomes" id="UP000473014"/>
    </source>
</evidence>
<organism evidence="2 3">
    <name type="scientific">Streptomyces taklimakanensis</name>
    <dbReference type="NCBI Taxonomy" id="2569853"/>
    <lineage>
        <taxon>Bacteria</taxon>
        <taxon>Bacillati</taxon>
        <taxon>Actinomycetota</taxon>
        <taxon>Actinomycetes</taxon>
        <taxon>Kitasatosporales</taxon>
        <taxon>Streptomycetaceae</taxon>
        <taxon>Streptomyces</taxon>
    </lineage>
</organism>
<sequence length="61" mass="6886">MTTLPGHSTAAHRAHGWCSHCPGRTVEEEVIAWRSEENDRHRLTTHHRVAPRPARGVAQRA</sequence>
<dbReference type="EMBL" id="WIXO01000001">
    <property type="protein sequence ID" value="MTE20289.1"/>
    <property type="molecule type" value="Genomic_DNA"/>
</dbReference>
<dbReference type="OrthoDB" id="4311770at2"/>
<gene>
    <name evidence="2" type="ORF">F0L17_14460</name>
</gene>
<keyword evidence="3" id="KW-1185">Reference proteome</keyword>
<dbReference type="AlphaFoldDB" id="A0A6G2BDY2"/>
<comment type="caution">
    <text evidence="2">The sequence shown here is derived from an EMBL/GenBank/DDBJ whole genome shotgun (WGS) entry which is preliminary data.</text>
</comment>
<evidence type="ECO:0000256" key="1">
    <source>
        <dbReference type="SAM" id="MobiDB-lite"/>
    </source>
</evidence>
<dbReference type="RefSeq" id="WP_155071401.1">
    <property type="nucleotide sequence ID" value="NZ_WIXO01000001.1"/>
</dbReference>
<name>A0A6G2BDY2_9ACTN</name>
<evidence type="ECO:0000313" key="2">
    <source>
        <dbReference type="EMBL" id="MTE20289.1"/>
    </source>
</evidence>
<dbReference type="Proteomes" id="UP000473014">
    <property type="component" value="Unassembled WGS sequence"/>
</dbReference>
<accession>A0A6G2BDY2</accession>
<proteinExistence type="predicted"/>
<reference evidence="2 3" key="1">
    <citation type="submission" date="2019-11" db="EMBL/GenBank/DDBJ databases">
        <authorList>
            <person name="Yuan L."/>
        </authorList>
    </citation>
    <scope>NUCLEOTIDE SEQUENCE [LARGE SCALE GENOMIC DNA]</scope>
    <source>
        <strain evidence="2 3">TRM43335</strain>
    </source>
</reference>
<feature type="region of interest" description="Disordered" evidence="1">
    <location>
        <begin position="42"/>
        <end position="61"/>
    </location>
</feature>